<dbReference type="RefSeq" id="XP_013387719.1">
    <property type="nucleotide sequence ID" value="XM_013532265.1"/>
</dbReference>
<keyword evidence="2 4" id="KW-0238">DNA-binding</keyword>
<dbReference type="GO" id="GO:0006357">
    <property type="term" value="P:regulation of transcription by RNA polymerase II"/>
    <property type="evidence" value="ECO:0007669"/>
    <property type="project" value="TreeGrafter"/>
</dbReference>
<evidence type="ECO:0000313" key="7">
    <source>
        <dbReference type="Proteomes" id="UP000085678"/>
    </source>
</evidence>
<feature type="region of interest" description="Disordered" evidence="5">
    <location>
        <begin position="234"/>
        <end position="260"/>
    </location>
</feature>
<organism evidence="7 8">
    <name type="scientific">Lingula anatina</name>
    <name type="common">Brachiopod</name>
    <name type="synonym">Lingula unguis</name>
    <dbReference type="NCBI Taxonomy" id="7574"/>
    <lineage>
        <taxon>Eukaryota</taxon>
        <taxon>Metazoa</taxon>
        <taxon>Spiralia</taxon>
        <taxon>Lophotrochozoa</taxon>
        <taxon>Brachiopoda</taxon>
        <taxon>Linguliformea</taxon>
        <taxon>Lingulata</taxon>
        <taxon>Lingulida</taxon>
        <taxon>Linguloidea</taxon>
        <taxon>Lingulidae</taxon>
        <taxon>Lingula</taxon>
    </lineage>
</organism>
<dbReference type="InterPro" id="IPR050342">
    <property type="entry name" value="HMGB"/>
</dbReference>
<feature type="compositionally biased region" description="Basic and acidic residues" evidence="5">
    <location>
        <begin position="152"/>
        <end position="162"/>
    </location>
</feature>
<dbReference type="SMART" id="SM00398">
    <property type="entry name" value="HMG"/>
    <property type="match status" value="1"/>
</dbReference>
<dbReference type="InterPro" id="IPR056513">
    <property type="entry name" value="INO80F"/>
</dbReference>
<protein>
    <submittedName>
        <fullName evidence="8">HMG box-containing protein C28F2.11</fullName>
    </submittedName>
</protein>
<dbReference type="PANTHER" id="PTHR48112">
    <property type="entry name" value="HIGH MOBILITY GROUP PROTEIN DSP1"/>
    <property type="match status" value="1"/>
</dbReference>
<dbReference type="SUPFAM" id="SSF47095">
    <property type="entry name" value="HMG-box"/>
    <property type="match status" value="1"/>
</dbReference>
<dbReference type="GO" id="GO:0005634">
    <property type="term" value="C:nucleus"/>
    <property type="evidence" value="ECO:0007669"/>
    <property type="project" value="UniProtKB-SubCell"/>
</dbReference>
<keyword evidence="7" id="KW-1185">Reference proteome</keyword>
<evidence type="ECO:0000256" key="4">
    <source>
        <dbReference type="PROSITE-ProRule" id="PRU00267"/>
    </source>
</evidence>
<evidence type="ECO:0000313" key="8">
    <source>
        <dbReference type="RefSeq" id="XP_013387719.1"/>
    </source>
</evidence>
<reference evidence="8" key="1">
    <citation type="submission" date="2025-08" db="UniProtKB">
        <authorList>
            <consortium name="RefSeq"/>
        </authorList>
    </citation>
    <scope>IDENTIFICATION</scope>
    <source>
        <tissue evidence="8">Gonads</tissue>
    </source>
</reference>
<feature type="compositionally biased region" description="Basic and acidic residues" evidence="5">
    <location>
        <begin position="242"/>
        <end position="252"/>
    </location>
</feature>
<dbReference type="PROSITE" id="PS50118">
    <property type="entry name" value="HMG_BOX_2"/>
    <property type="match status" value="1"/>
</dbReference>
<sequence>MAEGEEHDPGAFEAMFQSFLHQSSYEKKYFSLKRKCEYLQQFNEKLVNRIQQVKKILKKTKKERRFMMGKLDEHGDNFRDAMVPAMWEEDQILDALATKRETPLQSPVATPAMLTPSGGVNIHHTPTIAAYHPYYAGLSMSEGMPQGKGKKVKSEKEKDPNAPKKPLNAYIMFCNEHRAKVQEAYQKEHGKDIDHHELTKQLAIMWNNKSTEEKKVYYGKYEVEKEKYAKQMEEYTGSHPAASKEVKQEVVIKTEPQTTD</sequence>
<dbReference type="InParanoid" id="A0A1S3HRP1"/>
<evidence type="ECO:0000256" key="2">
    <source>
        <dbReference type="ARBA" id="ARBA00023125"/>
    </source>
</evidence>
<dbReference type="InterPro" id="IPR036910">
    <property type="entry name" value="HMG_box_dom_sf"/>
</dbReference>
<evidence type="ECO:0000256" key="3">
    <source>
        <dbReference type="ARBA" id="ARBA00023242"/>
    </source>
</evidence>
<dbReference type="PANTHER" id="PTHR48112:SF22">
    <property type="entry name" value="MITOCHONDRIAL TRANSCRIPTION FACTOR A, ISOFORM B"/>
    <property type="match status" value="1"/>
</dbReference>
<dbReference type="CDD" id="cd22016">
    <property type="entry name" value="HMG-box_NHP10-like"/>
    <property type="match status" value="1"/>
</dbReference>
<evidence type="ECO:0000259" key="6">
    <source>
        <dbReference type="PROSITE" id="PS50118"/>
    </source>
</evidence>
<proteinExistence type="predicted"/>
<accession>A0A1S3HRP1</accession>
<dbReference type="Proteomes" id="UP000085678">
    <property type="component" value="Unplaced"/>
</dbReference>
<dbReference type="Pfam" id="PF24245">
    <property type="entry name" value="INO80F"/>
    <property type="match status" value="1"/>
</dbReference>
<dbReference type="Pfam" id="PF00505">
    <property type="entry name" value="HMG_box"/>
    <property type="match status" value="1"/>
</dbReference>
<comment type="subcellular location">
    <subcellularLocation>
        <location evidence="1">Nucleus</location>
    </subcellularLocation>
</comment>
<feature type="domain" description="HMG box" evidence="6">
    <location>
        <begin position="163"/>
        <end position="236"/>
    </location>
</feature>
<dbReference type="GO" id="GO:0003677">
    <property type="term" value="F:DNA binding"/>
    <property type="evidence" value="ECO:0007669"/>
    <property type="project" value="UniProtKB-UniRule"/>
</dbReference>
<evidence type="ECO:0000256" key="1">
    <source>
        <dbReference type="ARBA" id="ARBA00004123"/>
    </source>
</evidence>
<evidence type="ECO:0000256" key="5">
    <source>
        <dbReference type="SAM" id="MobiDB-lite"/>
    </source>
</evidence>
<dbReference type="STRING" id="7574.A0A1S3HRP1"/>
<feature type="DNA-binding region" description="HMG box" evidence="4">
    <location>
        <begin position="163"/>
        <end position="236"/>
    </location>
</feature>
<dbReference type="Gene3D" id="1.10.30.10">
    <property type="entry name" value="High mobility group box domain"/>
    <property type="match status" value="1"/>
</dbReference>
<dbReference type="AlphaFoldDB" id="A0A1S3HRP1"/>
<dbReference type="OrthoDB" id="10070927at2759"/>
<dbReference type="GeneID" id="106156839"/>
<dbReference type="InterPro" id="IPR009071">
    <property type="entry name" value="HMG_box_dom"/>
</dbReference>
<dbReference type="KEGG" id="lak:106156839"/>
<keyword evidence="3 4" id="KW-0539">Nucleus</keyword>
<feature type="region of interest" description="Disordered" evidence="5">
    <location>
        <begin position="145"/>
        <end position="166"/>
    </location>
</feature>
<name>A0A1S3HRP1_LINAN</name>
<gene>
    <name evidence="8" type="primary">LOC106156839</name>
</gene>